<dbReference type="EMBL" id="BLAL01000027">
    <property type="protein sequence ID" value="GES76912.1"/>
    <property type="molecule type" value="Genomic_DNA"/>
</dbReference>
<evidence type="ECO:0000256" key="1">
    <source>
        <dbReference type="SAM" id="SignalP"/>
    </source>
</evidence>
<feature type="chain" id="PRO_5033340520" evidence="1">
    <location>
        <begin position="24"/>
        <end position="196"/>
    </location>
</feature>
<accession>A0A2Z6RGW2</accession>
<dbReference type="Proteomes" id="UP000615446">
    <property type="component" value="Unassembled WGS sequence"/>
</dbReference>
<sequence length="196" mass="21606">MKKFTSLTFLAVVLLFFIAVSSAEPEPEPLFGKRNNVCPQQYKRDVLGKRNNVKKCPCQLASATFDDSKVTGFVILAQDECGSTTVTGFFSRGLNDPQQNNYTFAIADDCGNKVKDLGTLGASFVNGGTKPFAEKFDNFNLNCDKSGILFLKSAKLSKRTYNSCQKTYYTKRAASNAFFAIYDNNDFYSGAGVNSF</sequence>
<organism evidence="2 4">
    <name type="scientific">Rhizophagus clarus</name>
    <dbReference type="NCBI Taxonomy" id="94130"/>
    <lineage>
        <taxon>Eukaryota</taxon>
        <taxon>Fungi</taxon>
        <taxon>Fungi incertae sedis</taxon>
        <taxon>Mucoromycota</taxon>
        <taxon>Glomeromycotina</taxon>
        <taxon>Glomeromycetes</taxon>
        <taxon>Glomerales</taxon>
        <taxon>Glomeraceae</taxon>
        <taxon>Rhizophagus</taxon>
    </lineage>
</organism>
<dbReference type="AlphaFoldDB" id="A0A2Z6RGW2"/>
<evidence type="ECO:0000313" key="2">
    <source>
        <dbReference type="EMBL" id="GBC00303.1"/>
    </source>
</evidence>
<dbReference type="Proteomes" id="UP000247702">
    <property type="component" value="Unassembled WGS sequence"/>
</dbReference>
<keyword evidence="1" id="KW-0732">Signal</keyword>
<comment type="caution">
    <text evidence="2">The sequence shown here is derived from an EMBL/GenBank/DDBJ whole genome shotgun (WGS) entry which is preliminary data.</text>
</comment>
<feature type="signal peptide" evidence="1">
    <location>
        <begin position="1"/>
        <end position="23"/>
    </location>
</feature>
<evidence type="ECO:0000313" key="3">
    <source>
        <dbReference type="EMBL" id="GES76912.1"/>
    </source>
</evidence>
<dbReference type="EMBL" id="BEXD01003113">
    <property type="protein sequence ID" value="GBC00303.1"/>
    <property type="molecule type" value="Genomic_DNA"/>
</dbReference>
<name>A0A2Z6RGW2_9GLOM</name>
<keyword evidence="4" id="KW-1185">Reference proteome</keyword>
<proteinExistence type="predicted"/>
<protein>
    <submittedName>
        <fullName evidence="2">Uncharacterized protein</fullName>
    </submittedName>
</protein>
<reference evidence="3" key="2">
    <citation type="submission" date="2019-10" db="EMBL/GenBank/DDBJ databases">
        <title>Conservation and host-specific expression of non-tandemly repeated heterogenous ribosome RNA gene in arbuscular mycorrhizal fungi.</title>
        <authorList>
            <person name="Maeda T."/>
            <person name="Kobayashi Y."/>
            <person name="Nakagawa T."/>
            <person name="Ezawa T."/>
            <person name="Yamaguchi K."/>
            <person name="Bino T."/>
            <person name="Nishimoto Y."/>
            <person name="Shigenobu S."/>
            <person name="Kawaguchi M."/>
        </authorList>
    </citation>
    <scope>NUCLEOTIDE SEQUENCE</scope>
    <source>
        <strain evidence="3">HR1</strain>
    </source>
</reference>
<dbReference type="OrthoDB" id="2305685at2759"/>
<gene>
    <name evidence="3" type="ORF">RCL2_000430000</name>
    <name evidence="2" type="ORF">RclHR1_03800019</name>
</gene>
<evidence type="ECO:0000313" key="4">
    <source>
        <dbReference type="Proteomes" id="UP000247702"/>
    </source>
</evidence>
<reference evidence="2 4" key="1">
    <citation type="submission" date="2017-11" db="EMBL/GenBank/DDBJ databases">
        <title>The genome of Rhizophagus clarus HR1 reveals common genetic basis of auxotrophy among arbuscular mycorrhizal fungi.</title>
        <authorList>
            <person name="Kobayashi Y."/>
        </authorList>
    </citation>
    <scope>NUCLEOTIDE SEQUENCE [LARGE SCALE GENOMIC DNA]</scope>
    <source>
        <strain evidence="2 4">HR1</strain>
    </source>
</reference>